<name>A0A553I056_9PEZI</name>
<accession>A0A553I056</accession>
<protein>
    <submittedName>
        <fullName evidence="1">Uncharacterized protein</fullName>
    </submittedName>
</protein>
<comment type="caution">
    <text evidence="1">The sequence shown here is derived from an EMBL/GenBank/DDBJ whole genome shotgun (WGS) entry which is preliminary data.</text>
</comment>
<dbReference type="Proteomes" id="UP000319160">
    <property type="component" value="Unassembled WGS sequence"/>
</dbReference>
<evidence type="ECO:0000313" key="1">
    <source>
        <dbReference type="EMBL" id="TRX93555.1"/>
    </source>
</evidence>
<dbReference type="OrthoDB" id="5358884at2759"/>
<gene>
    <name evidence="1" type="ORF">FHL15_005527</name>
</gene>
<dbReference type="AlphaFoldDB" id="A0A553I056"/>
<sequence>MEDMCTLGILHGTELMDPKRCFGDTEKSSSRPELKDGAKADLRLLNFDLFLVNNHRTFIHRSNRAGDRGCSTNPNGVTGTTYTSQFFSRPTFKIYCDANAPNNPLQSLFVGTFDDCIDACAFYSNYTTGNFPNVTSTTNTTCVGVSYIPDWTNRTTAMSINAPGNCYLKPGPQTAAALTAPQGGGIVHAAILSQSDK</sequence>
<proteinExistence type="predicted"/>
<organism evidence="1 2">
    <name type="scientific">Xylaria flabelliformis</name>
    <dbReference type="NCBI Taxonomy" id="2512241"/>
    <lineage>
        <taxon>Eukaryota</taxon>
        <taxon>Fungi</taxon>
        <taxon>Dikarya</taxon>
        <taxon>Ascomycota</taxon>
        <taxon>Pezizomycotina</taxon>
        <taxon>Sordariomycetes</taxon>
        <taxon>Xylariomycetidae</taxon>
        <taxon>Xylariales</taxon>
        <taxon>Xylariaceae</taxon>
        <taxon>Xylaria</taxon>
    </lineage>
</organism>
<evidence type="ECO:0000313" key="2">
    <source>
        <dbReference type="Proteomes" id="UP000319160"/>
    </source>
</evidence>
<reference evidence="2" key="1">
    <citation type="submission" date="2019-06" db="EMBL/GenBank/DDBJ databases">
        <title>Draft genome sequence of the griseofulvin-producing fungus Xylaria cubensis strain G536.</title>
        <authorList>
            <person name="Mead M.E."/>
            <person name="Raja H.A."/>
            <person name="Steenwyk J.L."/>
            <person name="Knowles S.L."/>
            <person name="Oberlies N.H."/>
            <person name="Rokas A."/>
        </authorList>
    </citation>
    <scope>NUCLEOTIDE SEQUENCE [LARGE SCALE GENOMIC DNA]</scope>
    <source>
        <strain evidence="2">G536</strain>
    </source>
</reference>
<keyword evidence="2" id="KW-1185">Reference proteome</keyword>
<dbReference type="EMBL" id="VFLP01000028">
    <property type="protein sequence ID" value="TRX93555.1"/>
    <property type="molecule type" value="Genomic_DNA"/>
</dbReference>